<proteinExistence type="predicted"/>
<accession>A0AA36ML86</accession>
<dbReference type="Proteomes" id="UP001178507">
    <property type="component" value="Unassembled WGS sequence"/>
</dbReference>
<name>A0AA36ML86_9DINO</name>
<evidence type="ECO:0000313" key="1">
    <source>
        <dbReference type="EMBL" id="CAJ1371668.1"/>
    </source>
</evidence>
<dbReference type="EMBL" id="CAUJNA010000091">
    <property type="protein sequence ID" value="CAJ1371668.1"/>
    <property type="molecule type" value="Genomic_DNA"/>
</dbReference>
<evidence type="ECO:0000313" key="2">
    <source>
        <dbReference type="Proteomes" id="UP001178507"/>
    </source>
</evidence>
<sequence>MASIGRAVSVFEAKSMRLSRCASGRTFPCSEEDLAARDKALAGLRDTFEQRKGRQLSLGPPLGRKVFVSNLRSKDGRELVPKLTILDSSGVKWMTLTKRDFEQIIKWKDEINQEIIRFKKQMS</sequence>
<comment type="caution">
    <text evidence="1">The sequence shown here is derived from an EMBL/GenBank/DDBJ whole genome shotgun (WGS) entry which is preliminary data.</text>
</comment>
<protein>
    <submittedName>
        <fullName evidence="1">Uncharacterized protein</fullName>
    </submittedName>
</protein>
<gene>
    <name evidence="1" type="ORF">EVOR1521_LOCUS1938</name>
</gene>
<keyword evidence="2" id="KW-1185">Reference proteome</keyword>
<organism evidence="1 2">
    <name type="scientific">Effrenium voratum</name>
    <dbReference type="NCBI Taxonomy" id="2562239"/>
    <lineage>
        <taxon>Eukaryota</taxon>
        <taxon>Sar</taxon>
        <taxon>Alveolata</taxon>
        <taxon>Dinophyceae</taxon>
        <taxon>Suessiales</taxon>
        <taxon>Symbiodiniaceae</taxon>
        <taxon>Effrenium</taxon>
    </lineage>
</organism>
<reference evidence="1" key="1">
    <citation type="submission" date="2023-08" db="EMBL/GenBank/DDBJ databases">
        <authorList>
            <person name="Chen Y."/>
            <person name="Shah S."/>
            <person name="Dougan E. K."/>
            <person name="Thang M."/>
            <person name="Chan C."/>
        </authorList>
    </citation>
    <scope>NUCLEOTIDE SEQUENCE</scope>
</reference>
<dbReference type="AlphaFoldDB" id="A0AA36ML86"/>